<comment type="caution">
    <text evidence="2">The sequence shown here is derived from an EMBL/GenBank/DDBJ whole genome shotgun (WGS) entry which is preliminary data.</text>
</comment>
<gene>
    <name evidence="2" type="ORF">G7K_3555-t1</name>
</gene>
<evidence type="ECO:0000313" key="2">
    <source>
        <dbReference type="EMBL" id="GAO49405.1"/>
    </source>
</evidence>
<feature type="region of interest" description="Disordered" evidence="1">
    <location>
        <begin position="38"/>
        <end position="68"/>
    </location>
</feature>
<keyword evidence="3" id="KW-1185">Reference proteome</keyword>
<name>A0A0E9NJ36_SAICN</name>
<reference evidence="2 3" key="3">
    <citation type="journal article" date="2015" name="Genome Announc.">
        <title>Draft Genome Sequence of the Archiascomycetous Yeast Saitoella complicata.</title>
        <authorList>
            <person name="Yamauchi K."/>
            <person name="Kondo S."/>
            <person name="Hamamoto M."/>
            <person name="Takahashi Y."/>
            <person name="Ogura Y."/>
            <person name="Hayashi T."/>
            <person name="Nishida H."/>
        </authorList>
    </citation>
    <scope>NUCLEOTIDE SEQUENCE [LARGE SCALE GENOMIC DNA]</scope>
    <source>
        <strain evidence="2 3">NRRL Y-17804</strain>
    </source>
</reference>
<dbReference type="AlphaFoldDB" id="A0A0E9NJ36"/>
<proteinExistence type="predicted"/>
<dbReference type="EMBL" id="BACD03000022">
    <property type="protein sequence ID" value="GAO49405.1"/>
    <property type="molecule type" value="Genomic_DNA"/>
</dbReference>
<sequence length="68" mass="7871">MRSNSSKVLCQVARFLPELRGSFPGLCLFPFHRNENAKNHRAPYNSPLYDSVEPMRVNDYQKQTTEPS</sequence>
<evidence type="ECO:0000313" key="3">
    <source>
        <dbReference type="Proteomes" id="UP000033140"/>
    </source>
</evidence>
<organism evidence="2 3">
    <name type="scientific">Saitoella complicata (strain BCRC 22490 / CBS 7301 / JCM 7358 / NBRC 10748 / NRRL Y-17804)</name>
    <dbReference type="NCBI Taxonomy" id="698492"/>
    <lineage>
        <taxon>Eukaryota</taxon>
        <taxon>Fungi</taxon>
        <taxon>Dikarya</taxon>
        <taxon>Ascomycota</taxon>
        <taxon>Taphrinomycotina</taxon>
        <taxon>Taphrinomycotina incertae sedis</taxon>
        <taxon>Saitoella</taxon>
    </lineage>
</organism>
<evidence type="ECO:0000256" key="1">
    <source>
        <dbReference type="SAM" id="MobiDB-lite"/>
    </source>
</evidence>
<reference evidence="2 3" key="1">
    <citation type="journal article" date="2011" name="J. Gen. Appl. Microbiol.">
        <title>Draft genome sequencing of the enigmatic yeast Saitoella complicata.</title>
        <authorList>
            <person name="Nishida H."/>
            <person name="Hamamoto M."/>
            <person name="Sugiyama J."/>
        </authorList>
    </citation>
    <scope>NUCLEOTIDE SEQUENCE [LARGE SCALE GENOMIC DNA]</scope>
    <source>
        <strain evidence="2 3">NRRL Y-17804</strain>
    </source>
</reference>
<dbReference type="Proteomes" id="UP000033140">
    <property type="component" value="Unassembled WGS sequence"/>
</dbReference>
<protein>
    <submittedName>
        <fullName evidence="2">Uncharacterized protein</fullName>
    </submittedName>
</protein>
<accession>A0A0E9NJ36</accession>
<reference evidence="2 3" key="2">
    <citation type="journal article" date="2014" name="J. Gen. Appl. Microbiol.">
        <title>The early diverging ascomycetous budding yeast Saitoella complicata has three histone deacetylases belonging to the Clr6, Hos2, and Rpd3 lineages.</title>
        <authorList>
            <person name="Nishida H."/>
            <person name="Matsumoto T."/>
            <person name="Kondo S."/>
            <person name="Hamamoto M."/>
            <person name="Yoshikawa H."/>
        </authorList>
    </citation>
    <scope>NUCLEOTIDE SEQUENCE [LARGE SCALE GENOMIC DNA]</scope>
    <source>
        <strain evidence="2 3">NRRL Y-17804</strain>
    </source>
</reference>